<keyword evidence="3" id="KW-0810">Translation regulation</keyword>
<evidence type="ECO:0000313" key="8">
    <source>
        <dbReference type="Proteomes" id="UP000274131"/>
    </source>
</evidence>
<dbReference type="EMBL" id="UXUI01008978">
    <property type="protein sequence ID" value="VDD92814.1"/>
    <property type="molecule type" value="Genomic_DNA"/>
</dbReference>
<evidence type="ECO:0000313" key="9">
    <source>
        <dbReference type="WBParaSite" id="EVEC_0000808101-mRNA-1"/>
    </source>
</evidence>
<dbReference type="OrthoDB" id="590761at2759"/>
<dbReference type="AlphaFoldDB" id="A0A0N4VC05"/>
<dbReference type="InterPro" id="IPR023398">
    <property type="entry name" value="TIF_eIF4e-like"/>
</dbReference>
<evidence type="ECO:0000256" key="1">
    <source>
        <dbReference type="ARBA" id="ARBA00009860"/>
    </source>
</evidence>
<keyword evidence="8" id="KW-1185">Reference proteome</keyword>
<evidence type="ECO:0000256" key="2">
    <source>
        <dbReference type="ARBA" id="ARBA00022540"/>
    </source>
</evidence>
<proteinExistence type="inferred from homology"/>
<dbReference type="WBParaSite" id="EVEC_0000808101-mRNA-1">
    <property type="protein sequence ID" value="EVEC_0000808101-mRNA-1"/>
    <property type="gene ID" value="EVEC_0000808101"/>
</dbReference>
<dbReference type="SUPFAM" id="SSF55418">
    <property type="entry name" value="eIF4e-like"/>
    <property type="match status" value="2"/>
</dbReference>
<reference evidence="7 8" key="2">
    <citation type="submission" date="2018-10" db="EMBL/GenBank/DDBJ databases">
        <authorList>
            <consortium name="Pathogen Informatics"/>
        </authorList>
    </citation>
    <scope>NUCLEOTIDE SEQUENCE [LARGE SCALE GENOMIC DNA]</scope>
</reference>
<sequence>MWRNPDDEFRSLRHCWKLWSFNSNTVTTSTESPALLGLFDSLPGFWRDVKQIFVFFDMLYFAHQNATPGELPFFTKQRPAARRLFYEFRPIVQCNGYQYCLLKDGYPPYRQHVLNKNGGRWIIDINHSEMRQTFIFYQLKILLSLILGRFDDYQKSVCGYKAEMNNHRCRLALWINDGTDLQAVNGIGALIKECLLITEGKQFYFENHAYAADQINQSFSLSSKKIDSYVDALEGRWKLLLGRAPKDSSSTERQKFAQLALLTNMQEFWSVFDMLRKPSRLKAGYSYYLLKIDESPHTIEENENGGRWVVEITRGSVAANFSWLTLVLSLLLNRFRIFDDDIVGGVIEVFRKSFQISLWNSDNSNVVRILKIGKILKSEFDRVADSWALHYETQKVRDNSKNIPLQ</sequence>
<evidence type="ECO:0000256" key="5">
    <source>
        <dbReference type="ARBA" id="ARBA00022917"/>
    </source>
</evidence>
<accession>A0A0N4VC05</accession>
<dbReference type="GO" id="GO:0016281">
    <property type="term" value="C:eukaryotic translation initiation factor 4F complex"/>
    <property type="evidence" value="ECO:0007669"/>
    <property type="project" value="TreeGrafter"/>
</dbReference>
<keyword evidence="5 6" id="KW-0648">Protein biosynthesis</keyword>
<dbReference type="Pfam" id="PF01652">
    <property type="entry name" value="IF4E"/>
    <property type="match status" value="2"/>
</dbReference>
<name>A0A0N4VC05_ENTVE</name>
<dbReference type="PANTHER" id="PTHR11960">
    <property type="entry name" value="EUKARYOTIC TRANSLATION INITIATION FACTOR 4E RELATED"/>
    <property type="match status" value="1"/>
</dbReference>
<dbReference type="GO" id="GO:0000340">
    <property type="term" value="F:RNA 7-methylguanosine cap binding"/>
    <property type="evidence" value="ECO:0007669"/>
    <property type="project" value="TreeGrafter"/>
</dbReference>
<keyword evidence="2 6" id="KW-0396">Initiation factor</keyword>
<dbReference type="InterPro" id="IPR001040">
    <property type="entry name" value="TIF_eIF_4E"/>
</dbReference>
<gene>
    <name evidence="7" type="ORF">EVEC_LOCUS7565</name>
</gene>
<evidence type="ECO:0000313" key="7">
    <source>
        <dbReference type="EMBL" id="VDD92814.1"/>
    </source>
</evidence>
<keyword evidence="4 6" id="KW-0694">RNA-binding</keyword>
<protein>
    <submittedName>
        <fullName evidence="9">RNA-directed RNA polymerase</fullName>
    </submittedName>
</protein>
<dbReference type="GO" id="GO:0003743">
    <property type="term" value="F:translation initiation factor activity"/>
    <property type="evidence" value="ECO:0007669"/>
    <property type="project" value="UniProtKB-KW"/>
</dbReference>
<dbReference type="GO" id="GO:0006417">
    <property type="term" value="P:regulation of translation"/>
    <property type="evidence" value="ECO:0007669"/>
    <property type="project" value="UniProtKB-KW"/>
</dbReference>
<evidence type="ECO:0000256" key="3">
    <source>
        <dbReference type="ARBA" id="ARBA00022845"/>
    </source>
</evidence>
<dbReference type="PANTHER" id="PTHR11960:SF8">
    <property type="entry name" value="EUKARYOTIC TRANSLATION INITIATION FACTOR 4E1-RELATED"/>
    <property type="match status" value="1"/>
</dbReference>
<dbReference type="STRING" id="51028.A0A0N4VC05"/>
<organism evidence="9">
    <name type="scientific">Enterobius vermicularis</name>
    <name type="common">Human pinworm</name>
    <dbReference type="NCBI Taxonomy" id="51028"/>
    <lineage>
        <taxon>Eukaryota</taxon>
        <taxon>Metazoa</taxon>
        <taxon>Ecdysozoa</taxon>
        <taxon>Nematoda</taxon>
        <taxon>Chromadorea</taxon>
        <taxon>Rhabditida</taxon>
        <taxon>Spirurina</taxon>
        <taxon>Oxyuridomorpha</taxon>
        <taxon>Oxyuroidea</taxon>
        <taxon>Oxyuridae</taxon>
        <taxon>Enterobius</taxon>
    </lineage>
</organism>
<comment type="similarity">
    <text evidence="1 6">Belongs to the eukaryotic initiation factor 4E family.</text>
</comment>
<evidence type="ECO:0000256" key="6">
    <source>
        <dbReference type="RuleBase" id="RU004374"/>
    </source>
</evidence>
<dbReference type="Gene3D" id="3.30.760.10">
    <property type="entry name" value="RNA Cap, Translation Initiation Factor Eif4e"/>
    <property type="match status" value="2"/>
</dbReference>
<reference evidence="9" key="1">
    <citation type="submission" date="2017-02" db="UniProtKB">
        <authorList>
            <consortium name="WormBaseParasite"/>
        </authorList>
    </citation>
    <scope>IDENTIFICATION</scope>
</reference>
<evidence type="ECO:0000256" key="4">
    <source>
        <dbReference type="ARBA" id="ARBA00022884"/>
    </source>
</evidence>
<dbReference type="Proteomes" id="UP000274131">
    <property type="component" value="Unassembled WGS sequence"/>
</dbReference>